<keyword evidence="4" id="KW-0456">Lyase</keyword>
<keyword evidence="7" id="KW-1185">Reference proteome</keyword>
<comment type="similarity">
    <text evidence="2">Belongs to the beta-eliminating lyase family.</text>
</comment>
<dbReference type="InterPro" id="IPR015424">
    <property type="entry name" value="PyrdxlP-dep_Trfase"/>
</dbReference>
<proteinExistence type="inferred from homology"/>
<comment type="caution">
    <text evidence="6">The sequence shown here is derived from an EMBL/GenBank/DDBJ whole genome shotgun (WGS) entry which is preliminary data.</text>
</comment>
<evidence type="ECO:0000313" key="6">
    <source>
        <dbReference type="EMBL" id="MDE5413610.1"/>
    </source>
</evidence>
<organism evidence="6 7">
    <name type="scientific">Alkalihalobacterium chitinilyticum</name>
    <dbReference type="NCBI Taxonomy" id="2980103"/>
    <lineage>
        <taxon>Bacteria</taxon>
        <taxon>Bacillati</taxon>
        <taxon>Bacillota</taxon>
        <taxon>Bacilli</taxon>
        <taxon>Bacillales</taxon>
        <taxon>Bacillaceae</taxon>
        <taxon>Alkalihalobacterium</taxon>
    </lineage>
</organism>
<dbReference type="InterPro" id="IPR001597">
    <property type="entry name" value="ArAA_b-elim_lyase/Thr_aldolase"/>
</dbReference>
<dbReference type="Pfam" id="PF01212">
    <property type="entry name" value="Beta_elim_lyase"/>
    <property type="match status" value="1"/>
</dbReference>
<evidence type="ECO:0000256" key="4">
    <source>
        <dbReference type="ARBA" id="ARBA00023239"/>
    </source>
</evidence>
<keyword evidence="3" id="KW-0663">Pyridoxal phosphate</keyword>
<comment type="cofactor">
    <cofactor evidence="1">
        <name>pyridoxal 5'-phosphate</name>
        <dbReference type="ChEBI" id="CHEBI:597326"/>
    </cofactor>
</comment>
<dbReference type="Gene3D" id="3.90.1150.10">
    <property type="entry name" value="Aspartate Aminotransferase, domain 1"/>
    <property type="match status" value="1"/>
</dbReference>
<accession>A0ABT5VEB9</accession>
<dbReference type="InterPro" id="IPR015421">
    <property type="entry name" value="PyrdxlP-dep_Trfase_major"/>
</dbReference>
<evidence type="ECO:0000256" key="3">
    <source>
        <dbReference type="ARBA" id="ARBA00022898"/>
    </source>
</evidence>
<dbReference type="PANTHER" id="PTHR32325:SF4">
    <property type="entry name" value="TRYPTOPHANASE"/>
    <property type="match status" value="1"/>
</dbReference>
<sequence length="482" mass="54474">MSEVKFYYGEEVPLEMHKVRIVQKINLKPVERRLEAIEEAGFNTFLLKNDDIFMDMLTDSGVNAMSDKQQAAMLEADDSYAGSTTFTKLDNKVREIFKKEFFLPMHQGRACENIISQVFVQPGTIVPMNYHFTTTKAHIVINGGTVEEIFTDEALKITSEHPFKGNMDIDKLNALIEEHGREKISFVRVEAGTNLIGGQPFALENLEEVRQVCDKYDLMLVLDASLLADNLYFIKQREEKCKEMSIKEITGAISDLCDIVYFSARKLGCARGGGVCTNNKEAYLKMRELVPLYEGFLTYGGMSVREMEALTIGLEETMEENMINQGPQFIAYMTDELVKKGVPVVTPAGGLGCHLNAMEFLDHLPQTKYPAGALAAALYLVSGVRGMERGTLSEQREEDGSETLAHMELLRLAMPRRVYTLSQVKYAVDRIAWLYENRDLIGGLTYVEEPKVLRFFFGRLEANSNWPEQLAAKFREDFGESL</sequence>
<evidence type="ECO:0000259" key="5">
    <source>
        <dbReference type="Pfam" id="PF01212"/>
    </source>
</evidence>
<evidence type="ECO:0000256" key="2">
    <source>
        <dbReference type="ARBA" id="ARBA00009721"/>
    </source>
</evidence>
<dbReference type="RefSeq" id="WP_275118228.1">
    <property type="nucleotide sequence ID" value="NZ_JAOTPO010000005.1"/>
</dbReference>
<dbReference type="NCBIfam" id="NF009709">
    <property type="entry name" value="PRK13238.1"/>
    <property type="match status" value="1"/>
</dbReference>
<evidence type="ECO:0000313" key="7">
    <source>
        <dbReference type="Proteomes" id="UP001148125"/>
    </source>
</evidence>
<feature type="domain" description="Aromatic amino acid beta-eliminating lyase/threonine aldolase" evidence="5">
    <location>
        <begin position="55"/>
        <end position="426"/>
    </location>
</feature>
<gene>
    <name evidence="6" type="ORF">N7Z68_09440</name>
</gene>
<dbReference type="InterPro" id="IPR015422">
    <property type="entry name" value="PyrdxlP-dep_Trfase_small"/>
</dbReference>
<evidence type="ECO:0000256" key="1">
    <source>
        <dbReference type="ARBA" id="ARBA00001933"/>
    </source>
</evidence>
<dbReference type="EMBL" id="JAOTPO010000005">
    <property type="protein sequence ID" value="MDE5413610.1"/>
    <property type="molecule type" value="Genomic_DNA"/>
</dbReference>
<dbReference type="InterPro" id="IPR011166">
    <property type="entry name" value="Beta-eliminating_lyase"/>
</dbReference>
<reference evidence="6" key="1">
    <citation type="submission" date="2024-05" db="EMBL/GenBank/DDBJ databases">
        <title>Alkalihalobacillus sp. strain MEB203 novel alkaliphilic bacterium from Lonar Lake, India.</title>
        <authorList>
            <person name="Joshi A."/>
            <person name="Thite S."/>
            <person name="Mengade P."/>
        </authorList>
    </citation>
    <scope>NUCLEOTIDE SEQUENCE</scope>
    <source>
        <strain evidence="6">MEB 203</strain>
    </source>
</reference>
<name>A0ABT5VEB9_9BACI</name>
<dbReference type="PANTHER" id="PTHR32325">
    <property type="entry name" value="BETA-ELIMINATING LYASE-LIKE PROTEIN-RELATED"/>
    <property type="match status" value="1"/>
</dbReference>
<dbReference type="PIRSF" id="PIRSF001386">
    <property type="entry name" value="Trpase"/>
    <property type="match status" value="1"/>
</dbReference>
<dbReference type="Proteomes" id="UP001148125">
    <property type="component" value="Unassembled WGS sequence"/>
</dbReference>
<protein>
    <submittedName>
        <fullName evidence="6">Tryptophanase</fullName>
    </submittedName>
</protein>
<dbReference type="Gene3D" id="3.40.640.10">
    <property type="entry name" value="Type I PLP-dependent aspartate aminotransferase-like (Major domain)"/>
    <property type="match status" value="1"/>
</dbReference>
<dbReference type="SUPFAM" id="SSF53383">
    <property type="entry name" value="PLP-dependent transferases"/>
    <property type="match status" value="1"/>
</dbReference>